<evidence type="ECO:0000256" key="3">
    <source>
        <dbReference type="SAM" id="MobiDB-lite"/>
    </source>
</evidence>
<feature type="compositionally biased region" description="Polar residues" evidence="3">
    <location>
        <begin position="203"/>
        <end position="224"/>
    </location>
</feature>
<feature type="domain" description="Apple" evidence="5">
    <location>
        <begin position="232"/>
        <end position="305"/>
    </location>
</feature>
<dbReference type="InterPro" id="IPR003609">
    <property type="entry name" value="Pan_app"/>
</dbReference>
<gene>
    <name evidence="6" type="ORF">N8A98_17845</name>
</gene>
<evidence type="ECO:0000256" key="4">
    <source>
        <dbReference type="SAM" id="SignalP"/>
    </source>
</evidence>
<evidence type="ECO:0000313" key="6">
    <source>
        <dbReference type="EMBL" id="UXN69082.1"/>
    </source>
</evidence>
<proteinExistence type="predicted"/>
<accession>A0ABY6CA07</accession>
<dbReference type="Pfam" id="PF00024">
    <property type="entry name" value="PAN_1"/>
    <property type="match status" value="1"/>
</dbReference>
<dbReference type="CDD" id="cd01100">
    <property type="entry name" value="APPLE_Factor_XI_like"/>
    <property type="match status" value="1"/>
</dbReference>
<dbReference type="Gene3D" id="3.50.4.10">
    <property type="entry name" value="Hepatocyte Growth Factor"/>
    <property type="match status" value="1"/>
</dbReference>
<dbReference type="SMART" id="SM00223">
    <property type="entry name" value="APPLE"/>
    <property type="match status" value="1"/>
</dbReference>
<keyword evidence="1" id="KW-0677">Repeat</keyword>
<dbReference type="InterPro" id="IPR029045">
    <property type="entry name" value="ClpP/crotonase-like_dom_sf"/>
</dbReference>
<evidence type="ECO:0000313" key="7">
    <source>
        <dbReference type="Proteomes" id="UP001061862"/>
    </source>
</evidence>
<evidence type="ECO:0000259" key="5">
    <source>
        <dbReference type="SMART" id="SM00223"/>
    </source>
</evidence>
<feature type="chain" id="PRO_5046565342" evidence="4">
    <location>
        <begin position="20"/>
        <end position="327"/>
    </location>
</feature>
<keyword evidence="7" id="KW-1185">Reference proteome</keyword>
<evidence type="ECO:0000256" key="2">
    <source>
        <dbReference type="ARBA" id="ARBA00023157"/>
    </source>
</evidence>
<dbReference type="RefSeq" id="WP_262167314.1">
    <property type="nucleotide sequence ID" value="NZ_CP104965.1"/>
</dbReference>
<organism evidence="6 7">
    <name type="scientific">Devosia neptuniae</name>
    <dbReference type="NCBI Taxonomy" id="191302"/>
    <lineage>
        <taxon>Bacteria</taxon>
        <taxon>Pseudomonadati</taxon>
        <taxon>Pseudomonadota</taxon>
        <taxon>Alphaproteobacteria</taxon>
        <taxon>Hyphomicrobiales</taxon>
        <taxon>Devosiaceae</taxon>
        <taxon>Devosia</taxon>
    </lineage>
</organism>
<feature type="signal peptide" evidence="4">
    <location>
        <begin position="1"/>
        <end position="19"/>
    </location>
</feature>
<dbReference type="Proteomes" id="UP001061862">
    <property type="component" value="Chromosome"/>
</dbReference>
<sequence>MRILVAVLALILSIGPAFSAGVARHGAFIVPGAGFDFAVLAGDISNQTPDDFKAVLASQPNIKTLVLSSDGGTMAGALLLADEVYRRGINTYIPPNSICQSSCAYVFLAGAARLDHGELGVHHFYGGDSNAASQLGVTDIMGILTGFGTPQAVINRMLRTRADQIYVFNAEEVAQLRIDRNPNQLDTTLSQFRQLPQDVLTAMGTSPGSQPETTTASSGGGNTPSQSVARFAIYEGLDFYGADVDKIRAETLEQCFQACVDNQQCSAMTINLNPAIKTGPNCFLKSGMGRTEPYEHAISGAFLAAGFDGVLDVNGTKVAPAEVIPLE</sequence>
<feature type="region of interest" description="Disordered" evidence="3">
    <location>
        <begin position="201"/>
        <end position="224"/>
    </location>
</feature>
<protein>
    <submittedName>
        <fullName evidence="6">PAN domain-containing protein</fullName>
    </submittedName>
</protein>
<dbReference type="InterPro" id="IPR000177">
    <property type="entry name" value="Apple"/>
</dbReference>
<reference evidence="6 7" key="1">
    <citation type="submission" date="2022-09" db="EMBL/GenBank/DDBJ databases">
        <title>Interaction between co-microsymbionts with complementary sets of symbiotic genes in legume-rhizobium systems.</title>
        <authorList>
            <person name="Safronova V."/>
            <person name="Sazanova A."/>
            <person name="Afonin A."/>
            <person name="Chirak E."/>
        </authorList>
    </citation>
    <scope>NUCLEOTIDE SEQUENCE [LARGE SCALE GENOMIC DNA]</scope>
    <source>
        <strain evidence="6 7">A18/4-1</strain>
    </source>
</reference>
<evidence type="ECO:0000256" key="1">
    <source>
        <dbReference type="ARBA" id="ARBA00022737"/>
    </source>
</evidence>
<dbReference type="EMBL" id="CP104965">
    <property type="protein sequence ID" value="UXN69082.1"/>
    <property type="molecule type" value="Genomic_DNA"/>
</dbReference>
<name>A0ABY6CA07_9HYPH</name>
<keyword evidence="2" id="KW-1015">Disulfide bond</keyword>
<keyword evidence="4" id="KW-0732">Signal</keyword>
<dbReference type="SUPFAM" id="SSF52096">
    <property type="entry name" value="ClpP/crotonase"/>
    <property type="match status" value="1"/>
</dbReference>